<dbReference type="GO" id="GO:0020037">
    <property type="term" value="F:heme binding"/>
    <property type="evidence" value="ECO:0007669"/>
    <property type="project" value="InterPro"/>
</dbReference>
<keyword evidence="6" id="KW-1185">Reference proteome</keyword>
<evidence type="ECO:0000259" key="4">
    <source>
        <dbReference type="Pfam" id="PF07635"/>
    </source>
</evidence>
<evidence type="ECO:0000259" key="2">
    <source>
        <dbReference type="Pfam" id="PF07583"/>
    </source>
</evidence>
<sequence>MPRFLVLIALGAAAFGIVRHAAAADASVERVDFNDQIRPIFAKHCVSCHGGVKQASGLSFIYRDQALAEADSGLAAIVPGKPDESYLIERVADADPETRMPPGDHGPPLDAEQIELLRRWIEQGAEWEQHWSFTPPVEPSLPAVNRTHWPRDVLDQFVLAKIEAAGLAPAPDAARSEWLRRVSLDLTGLPPSPQDYRSFELDNRPEAYERVVDRLLASPAYGERWASMWLDLARYADTSGFEKDPNRNIWPFRDWLIRALNDDMPFDEFTIRQLAGDLLPDATIADRLATAFHRNTQMNTEGGTDDEEYRLAAVLDRVSTTWQVWQASTFRCTQCHDHPYDPFRHEEYYSFIAFFNTSRDADLNDDSPTLAIPDDLQQWDKAAGLDREIAALQQQLYALQSPLAEDATRWQPLTPLTATTTGSGTMIIAADPADGVAEVRGEGTVSAWSLFKIEFDLAGVERLTALRIDALPKDAAAALKIPDEGFVLSKLDGELVAADGAVLSKVPLAVAFCDEAAPLNDPQASLRKDADGWGAFSRLSSRRYAVFIPKQAVEVPPGARLRLAVRFDLTDSGGGGLVINRGRYSISSSDDWIPFANDSRYSELRRELAAKRKERAAIASLAVPVMDEQPARFARHTQVFGRGNWLDREAEVTAGVPAVLPPLASEGPADRLAMARWIASPQNPLTARVMVNRIWQELFGIGIVETAEDFGTSGERPSHPELLDHLALRFQGEQAWSVKQLLRSIVLSSAYRQSSGASSDKLAVDPRNRLVSRGPRTRLSAEMVRDQALALSGRLSAKMYGKPVMPPQPDGVWRSVYNGEVWTNAEGEDRYRRAVYTYWKRTSGYPSMATFDAPSRDICTVRRIATNTPLQALATLNDEAYIELAQGFAERMAAAASEPTAQIASGYRLATGQAPHVAKLQRLQQLYDEAALAYDADPQAAQSLAKDRSHYALTIVANAMLNLDDLLTK</sequence>
<gene>
    <name evidence="5" type="ORF">PLANPX_0923</name>
</gene>
<dbReference type="PANTHER" id="PTHR35889:SF3">
    <property type="entry name" value="F-BOX DOMAIN-CONTAINING PROTEIN"/>
    <property type="match status" value="1"/>
</dbReference>
<dbReference type="InterPro" id="IPR011429">
    <property type="entry name" value="Cyt_c_Planctomycete-type"/>
</dbReference>
<evidence type="ECO:0008006" key="7">
    <source>
        <dbReference type="Google" id="ProtNLM"/>
    </source>
</evidence>
<dbReference type="Pfam" id="PF07587">
    <property type="entry name" value="PSD1"/>
    <property type="match status" value="1"/>
</dbReference>
<dbReference type="RefSeq" id="WP_172991855.1">
    <property type="nucleotide sequence ID" value="NZ_AP021861.1"/>
</dbReference>
<evidence type="ECO:0000256" key="1">
    <source>
        <dbReference type="SAM" id="SignalP"/>
    </source>
</evidence>
<organism evidence="5 6">
    <name type="scientific">Lacipirellula parvula</name>
    <dbReference type="NCBI Taxonomy" id="2650471"/>
    <lineage>
        <taxon>Bacteria</taxon>
        <taxon>Pseudomonadati</taxon>
        <taxon>Planctomycetota</taxon>
        <taxon>Planctomycetia</taxon>
        <taxon>Pirellulales</taxon>
        <taxon>Lacipirellulaceae</taxon>
        <taxon>Lacipirellula</taxon>
    </lineage>
</organism>
<dbReference type="Proteomes" id="UP000326837">
    <property type="component" value="Chromosome"/>
</dbReference>
<dbReference type="KEGG" id="lpav:PLANPX_0923"/>
<feature type="signal peptide" evidence="1">
    <location>
        <begin position="1"/>
        <end position="23"/>
    </location>
</feature>
<dbReference type="InterPro" id="IPR011444">
    <property type="entry name" value="DUF1549"/>
</dbReference>
<reference evidence="6" key="1">
    <citation type="submission" date="2019-10" db="EMBL/GenBank/DDBJ databases">
        <title>Lacipirellula parvula gen. nov., sp. nov., representing a lineage of planctomycetes widespread in freshwater anoxic habitats, and description of the family Lacipirellulaceae.</title>
        <authorList>
            <person name="Dedysh S.N."/>
            <person name="Kulichevskaya I.S."/>
            <person name="Beletsky A.V."/>
            <person name="Rakitin A.L."/>
            <person name="Mardanov A.V."/>
            <person name="Ivanova A.A."/>
            <person name="Saltykova V.X."/>
            <person name="Rijpstra W.I.C."/>
            <person name="Sinninghe Damste J.S."/>
            <person name="Ravin N.V."/>
        </authorList>
    </citation>
    <scope>NUCLEOTIDE SEQUENCE [LARGE SCALE GENOMIC DNA]</scope>
    <source>
        <strain evidence="6">PX69</strain>
    </source>
</reference>
<proteinExistence type="predicted"/>
<feature type="domain" description="DUF1549" evidence="2">
    <location>
        <begin position="154"/>
        <end position="359"/>
    </location>
</feature>
<name>A0A5K7X967_9BACT</name>
<dbReference type="GO" id="GO:0009055">
    <property type="term" value="F:electron transfer activity"/>
    <property type="evidence" value="ECO:0007669"/>
    <property type="project" value="InterPro"/>
</dbReference>
<evidence type="ECO:0000259" key="3">
    <source>
        <dbReference type="Pfam" id="PF07587"/>
    </source>
</evidence>
<dbReference type="InterPro" id="IPR022655">
    <property type="entry name" value="DUF1553"/>
</dbReference>
<keyword evidence="1" id="KW-0732">Signal</keyword>
<evidence type="ECO:0000313" key="5">
    <source>
        <dbReference type="EMBL" id="BBO31311.1"/>
    </source>
</evidence>
<evidence type="ECO:0000313" key="6">
    <source>
        <dbReference type="Proteomes" id="UP000326837"/>
    </source>
</evidence>
<dbReference type="Pfam" id="PF07635">
    <property type="entry name" value="PSCyt1"/>
    <property type="match status" value="1"/>
</dbReference>
<dbReference type="PANTHER" id="PTHR35889">
    <property type="entry name" value="CYCLOINULO-OLIGOSACCHARIDE FRUCTANOTRANSFERASE-RELATED"/>
    <property type="match status" value="1"/>
</dbReference>
<dbReference type="EMBL" id="AP021861">
    <property type="protein sequence ID" value="BBO31311.1"/>
    <property type="molecule type" value="Genomic_DNA"/>
</dbReference>
<dbReference type="AlphaFoldDB" id="A0A5K7X967"/>
<dbReference type="InterPro" id="IPR036909">
    <property type="entry name" value="Cyt_c-like_dom_sf"/>
</dbReference>
<protein>
    <recommendedName>
        <fullName evidence="7">Cytochrome c domain-containing protein</fullName>
    </recommendedName>
</protein>
<feature type="domain" description="DUF1553" evidence="3">
    <location>
        <begin position="670"/>
        <end position="926"/>
    </location>
</feature>
<accession>A0A5K7X967</accession>
<dbReference type="SUPFAM" id="SSF46626">
    <property type="entry name" value="Cytochrome c"/>
    <property type="match status" value="1"/>
</dbReference>
<feature type="domain" description="Cytochrome C Planctomycete-type" evidence="4">
    <location>
        <begin position="45"/>
        <end position="104"/>
    </location>
</feature>
<dbReference type="Pfam" id="PF07583">
    <property type="entry name" value="PSCyt2"/>
    <property type="match status" value="1"/>
</dbReference>
<feature type="chain" id="PRO_5024844132" description="Cytochrome c domain-containing protein" evidence="1">
    <location>
        <begin position="24"/>
        <end position="969"/>
    </location>
</feature>